<dbReference type="PANTHER" id="PTHR35397">
    <property type="entry name" value="C2 DOMAIN-CONTAINING PROTEIN-RELATED"/>
    <property type="match status" value="1"/>
</dbReference>
<proteinExistence type="predicted"/>
<organism evidence="3 4">
    <name type="scientific">Halteria grandinella</name>
    <dbReference type="NCBI Taxonomy" id="5974"/>
    <lineage>
        <taxon>Eukaryota</taxon>
        <taxon>Sar</taxon>
        <taxon>Alveolata</taxon>
        <taxon>Ciliophora</taxon>
        <taxon>Intramacronucleata</taxon>
        <taxon>Spirotrichea</taxon>
        <taxon>Stichotrichia</taxon>
        <taxon>Sporadotrichida</taxon>
        <taxon>Halteriidae</taxon>
        <taxon>Halteria</taxon>
    </lineage>
</organism>
<accession>A0A8J8T8J0</accession>
<keyword evidence="1" id="KW-0175">Coiled coil</keyword>
<dbReference type="EMBL" id="RRYP01001094">
    <property type="protein sequence ID" value="TNV86417.1"/>
    <property type="molecule type" value="Genomic_DNA"/>
</dbReference>
<feature type="coiled-coil region" evidence="1">
    <location>
        <begin position="650"/>
        <end position="701"/>
    </location>
</feature>
<evidence type="ECO:0000256" key="1">
    <source>
        <dbReference type="SAM" id="Coils"/>
    </source>
</evidence>
<evidence type="ECO:0000313" key="4">
    <source>
        <dbReference type="Proteomes" id="UP000785679"/>
    </source>
</evidence>
<sequence>MGNQGSCCLTRSEPDSILQQPLDDKQYRLSQMIVKPNKDLIPGGDYLFAQLGDDETSLPIDTKYLKIDLERAFSQTEREALGINKYDDDKLLSFTINMSRIQLKDFPRNQDVVISCYVGEDYIEKAQEDMQKKQTSGINMDLQNPPTKLLDSPFQGEAGLNHSESSVNSNWDESQSEINQNQTILQESQNHQQSNSQLHDIDIPKVLRDDLTCINNHTRWTSQKANVENDGTAYVDEVNHFKHECLYSELFNQYLIFEFFAASNLKRPFSVLMLQLITLAVGPKHCDLEVKDIRFEKTIGRIQMDINVQQFELIEIHIDELLVSINGNEKRPLYSQFKIINDQDMAKKSDKTTTIVGQYNFEMDETKFKWEYAAGVKENYPKSQLFLDNQFQAIKVYQEISLDQMNRSTIQVVLRSNQKILQQLTEQPSSVGDACQQKQLDNMKKAEDLAVQVDQDVEEETQKINHQITIENLNQVLFNDDLVGECYLGFSKLQQNKKFCDKIWQMGEVIGTIEGSFTLSNVPILQQMVLGVLTEIGVGANISPISNNQYQLLIEPQIKEFKNNQKIASLIGLTQQLKEQDSMIVNNVPSKRQTKLFQKMLNKMLSILNQIIDTLIDYDKVMDGQMFKYNDQLDLIHAQNAMIDLAFFCLEKVKNAKQDLQKEYYEILCQIYLRDEFRLTNMALRQTIVEIEDQMSVLKETVDKKQIIHSGDENQLITQINQDQKNIHVITMSKEYEELLQEKKLKLQYLQEIKKKKIKVALLYQKLLYQMLDDSLKNFTIQVSEPYLRSYLEISISVAFFRIPQFQMILMNCIRGAAHEEAEMDITEWSNISWNLNEDTITKIEILDFKSINANANSATQADLGSTVISKLFDWEAEFFEHIPSSGEYAKDFEDSINLMRKIKTNTEWYTRIQKRSIAYFQIIQRLLELLKSIVKTFELNWQDIPGYKCIVKSVLQEMKRRKVSDYPESLIEVTKALVENPVLLTVMTKIIFLKTNVYDTVTLRQCMSLVTLWINHLETIGLPFPNNFDISFFSQGIHAALEIDTKLSTLQMLFNILHRFPIDARSDLIQEILSDGIFYSHFFSKSKSQRDLYFALMLYQIEYLYLIRTTELLGLTPQDIEISLLQAFQIPLEQEATTDKLGERKRPKKANALQVSLSNQIPSSIVYKKRREETLSQLSSVMYSIENQTITNPQLTEAQFCISITNKLNGQNQRNMSEAIARSQKPGILSFGQFLKQNSSKKQNQSIFDDPNTKHQFLQQSPTVASFLKANMLFKAVQKNIECLEEYFASHSTNGQAIGEKSIQRDNQEAIIRHEIAQKALSHIPESLIANAPYAIMDFYKQVEEYEIWKQSTAKQYLNGPNADMVIISKILPAFSMEQKKPDQDYQDDDKKEQW</sequence>
<dbReference type="PANTHER" id="PTHR35397:SF1">
    <property type="entry name" value="ARMADILLO-LIKE HELICAL DOMAIN-CONTAINING PROTEIN"/>
    <property type="match status" value="1"/>
</dbReference>
<dbReference type="OrthoDB" id="296767at2759"/>
<gene>
    <name evidence="3" type="ORF">FGO68_gene3402</name>
</gene>
<comment type="caution">
    <text evidence="3">The sequence shown here is derived from an EMBL/GenBank/DDBJ whole genome shotgun (WGS) entry which is preliminary data.</text>
</comment>
<feature type="region of interest" description="Disordered" evidence="2">
    <location>
        <begin position="152"/>
        <end position="177"/>
    </location>
</feature>
<reference evidence="3" key="1">
    <citation type="submission" date="2019-06" db="EMBL/GenBank/DDBJ databases">
        <authorList>
            <person name="Zheng W."/>
        </authorList>
    </citation>
    <scope>NUCLEOTIDE SEQUENCE</scope>
    <source>
        <strain evidence="3">QDHG01</strain>
    </source>
</reference>
<keyword evidence="4" id="KW-1185">Reference proteome</keyword>
<protein>
    <submittedName>
        <fullName evidence="3">Uncharacterized protein</fullName>
    </submittedName>
</protein>
<feature type="compositionally biased region" description="Polar residues" evidence="2">
    <location>
        <begin position="162"/>
        <end position="177"/>
    </location>
</feature>
<dbReference type="Proteomes" id="UP000785679">
    <property type="component" value="Unassembled WGS sequence"/>
</dbReference>
<dbReference type="InterPro" id="IPR013887">
    <property type="entry name" value="UPF0592"/>
</dbReference>
<name>A0A8J8T8J0_HALGN</name>
<dbReference type="Pfam" id="PF08578">
    <property type="entry name" value="DUF1765"/>
    <property type="match status" value="1"/>
</dbReference>
<evidence type="ECO:0000256" key="2">
    <source>
        <dbReference type="SAM" id="MobiDB-lite"/>
    </source>
</evidence>
<evidence type="ECO:0000313" key="3">
    <source>
        <dbReference type="EMBL" id="TNV86417.1"/>
    </source>
</evidence>